<dbReference type="SMART" id="SM00248">
    <property type="entry name" value="ANK"/>
    <property type="match status" value="4"/>
</dbReference>
<keyword evidence="2 3" id="KW-0040">ANK repeat</keyword>
<evidence type="ECO:0000313" key="6">
    <source>
        <dbReference type="Proteomes" id="UP000243217"/>
    </source>
</evidence>
<evidence type="ECO:0000256" key="3">
    <source>
        <dbReference type="PROSITE-ProRule" id="PRU00023"/>
    </source>
</evidence>
<proteinExistence type="predicted"/>
<feature type="repeat" description="ANK" evidence="3">
    <location>
        <begin position="145"/>
        <end position="177"/>
    </location>
</feature>
<evidence type="ECO:0000256" key="4">
    <source>
        <dbReference type="SAM" id="MobiDB-lite"/>
    </source>
</evidence>
<accession>A0A1V9YUL9</accession>
<comment type="caution">
    <text evidence="5">The sequence shown here is derived from an EMBL/GenBank/DDBJ whole genome shotgun (WGS) entry which is preliminary data.</text>
</comment>
<keyword evidence="1" id="KW-0677">Repeat</keyword>
<evidence type="ECO:0000313" key="5">
    <source>
        <dbReference type="EMBL" id="OQR89418.1"/>
    </source>
</evidence>
<dbReference type="PROSITE" id="PS50088">
    <property type="entry name" value="ANK_REPEAT"/>
    <property type="match status" value="1"/>
</dbReference>
<dbReference type="PANTHER" id="PTHR23206:SF8">
    <property type="entry name" value="ANKYRIN REPEAT AND KH DOMAIN-CONTAINING 1"/>
    <property type="match status" value="1"/>
</dbReference>
<keyword evidence="6" id="KW-1185">Reference proteome</keyword>
<dbReference type="SUPFAM" id="SSF48403">
    <property type="entry name" value="Ankyrin repeat"/>
    <property type="match status" value="1"/>
</dbReference>
<dbReference type="EMBL" id="JNBS01002751">
    <property type="protein sequence ID" value="OQR89418.1"/>
    <property type="molecule type" value="Genomic_DNA"/>
</dbReference>
<dbReference type="InterPro" id="IPR051631">
    <property type="entry name" value="Ankyrin-KH/SAM_domain"/>
</dbReference>
<dbReference type="OrthoDB" id="194358at2759"/>
<feature type="region of interest" description="Disordered" evidence="4">
    <location>
        <begin position="260"/>
        <end position="281"/>
    </location>
</feature>
<name>A0A1V9YUL9_9STRA</name>
<dbReference type="Pfam" id="PF12796">
    <property type="entry name" value="Ank_2"/>
    <property type="match status" value="1"/>
</dbReference>
<gene>
    <name evidence="5" type="ORF">THRCLA_22696</name>
</gene>
<dbReference type="AlphaFoldDB" id="A0A1V9YUL9"/>
<protein>
    <submittedName>
        <fullName evidence="5">Uncharacterized protein</fullName>
    </submittedName>
</protein>
<dbReference type="InterPro" id="IPR036770">
    <property type="entry name" value="Ankyrin_rpt-contain_sf"/>
</dbReference>
<dbReference type="Proteomes" id="UP000243217">
    <property type="component" value="Unassembled WGS sequence"/>
</dbReference>
<organism evidence="5 6">
    <name type="scientific">Thraustotheca clavata</name>
    <dbReference type="NCBI Taxonomy" id="74557"/>
    <lineage>
        <taxon>Eukaryota</taxon>
        <taxon>Sar</taxon>
        <taxon>Stramenopiles</taxon>
        <taxon>Oomycota</taxon>
        <taxon>Saprolegniomycetes</taxon>
        <taxon>Saprolegniales</taxon>
        <taxon>Achlyaceae</taxon>
        <taxon>Thraustotheca</taxon>
    </lineage>
</organism>
<dbReference type="Gene3D" id="1.25.40.20">
    <property type="entry name" value="Ankyrin repeat-containing domain"/>
    <property type="match status" value="1"/>
</dbReference>
<dbReference type="PANTHER" id="PTHR23206">
    <property type="entry name" value="MASK PROTEIN"/>
    <property type="match status" value="1"/>
</dbReference>
<dbReference type="InterPro" id="IPR002110">
    <property type="entry name" value="Ankyrin_rpt"/>
</dbReference>
<reference evidence="5 6" key="1">
    <citation type="journal article" date="2014" name="Genome Biol. Evol.">
        <title>The secreted proteins of Achlya hypogyna and Thraustotheca clavata identify the ancestral oomycete secretome and reveal gene acquisitions by horizontal gene transfer.</title>
        <authorList>
            <person name="Misner I."/>
            <person name="Blouin N."/>
            <person name="Leonard G."/>
            <person name="Richards T.A."/>
            <person name="Lane C.E."/>
        </authorList>
    </citation>
    <scope>NUCLEOTIDE SEQUENCE [LARGE SCALE GENOMIC DNA]</scope>
    <source>
        <strain evidence="5 6">ATCC 34112</strain>
    </source>
</reference>
<dbReference type="STRING" id="74557.A0A1V9YUL9"/>
<dbReference type="PROSITE" id="PS50297">
    <property type="entry name" value="ANK_REP_REGION"/>
    <property type="match status" value="1"/>
</dbReference>
<evidence type="ECO:0000256" key="2">
    <source>
        <dbReference type="ARBA" id="ARBA00023043"/>
    </source>
</evidence>
<evidence type="ECO:0000256" key="1">
    <source>
        <dbReference type="ARBA" id="ARBA00022737"/>
    </source>
</evidence>
<sequence length="281" mass="30862">MASSLLLDAIEHSDTKSINKYLGCIRSSSGMFNSEALNQVMSTACLSQSYAAFIALTSAGVLENTSKQQKHHFINLAVEGGNLNILAALLRLTKVNLNDVCEIVESDGIFEKRTPLLIAAIKGNSPITKFIIDHNVDADNGLTKDGNSPIGMAAAYGHFDVVDLLLGAGANIFHRNFDGDTPEELANLYGQRRVVALLRRHHRSGSVQTNSLRNRIQCLRQAKAYHSFPVQERDAVDYNTIEQRISNLKARASVSSERISMVTTPTNTSSSSEDDRFRSFF</sequence>